<sequence length="525" mass="57937">MSESPLPGCQANGREGVGLSSSSCILRVTTNSQALQDWYRLQLYPRVLLSPNLGPVQVLPSTYQSPEPTPRLESAPRPELISSLGQPHTVSTDPVSKLNGFLNSRLPEDAVTEISNLLMRVKETYRSVSLKDRELGAIDTLKLNDTFRVWESKDQTSFVRLCLAYMEDLKTTQATAVIAPTLVSSDSISGPEVVETDKKVLKNIKDFLIGLSLLEGEQVEFVARGLSKLRASDNPHKVFDVLTSGISHDQPSKKDSIVQLKTFVMDELGLSFHDTRPAPTLKDANVSGQQNSITSSSAAAISIPSAHPGPSTVKQEEFYTTTISQEPAANRITTGIEFYPSISQGPTITPHSISKEETTSAHSQTYVLMTNNETLAISLEYTRVPYTTQGALKKSMPYLRTSGPFRLAAPSPPPTFSECRVLVHTDTKSGLRSLFYSVDTDGTRKWCSAPWDLEKVAKTKITMEDIPELKDRFLCLHSDAMKMDKPPRIQWVMENTRSKHANETAARGKRKQSESEVDVTAMETD</sequence>
<dbReference type="EMBL" id="JBANRG010000095">
    <property type="protein sequence ID" value="KAK7436338.1"/>
    <property type="molecule type" value="Genomic_DNA"/>
</dbReference>
<name>A0ABR1IM83_9AGAR</name>
<gene>
    <name evidence="2" type="ORF">VKT23_019185</name>
</gene>
<comment type="caution">
    <text evidence="2">The sequence shown here is derived from an EMBL/GenBank/DDBJ whole genome shotgun (WGS) entry which is preliminary data.</text>
</comment>
<proteinExistence type="predicted"/>
<feature type="compositionally biased region" description="Polar residues" evidence="1">
    <location>
        <begin position="83"/>
        <end position="92"/>
    </location>
</feature>
<accession>A0ABR1IM83</accession>
<feature type="region of interest" description="Disordered" evidence="1">
    <location>
        <begin position="59"/>
        <end position="92"/>
    </location>
</feature>
<reference evidence="2 3" key="1">
    <citation type="submission" date="2024-01" db="EMBL/GenBank/DDBJ databases">
        <title>A draft genome for the cacao thread blight pathogen Marasmiellus scandens.</title>
        <authorList>
            <person name="Baruah I.K."/>
            <person name="Leung J."/>
            <person name="Bukari Y."/>
            <person name="Amoako-Attah I."/>
            <person name="Meinhardt L.W."/>
            <person name="Bailey B.A."/>
            <person name="Cohen S.P."/>
        </authorList>
    </citation>
    <scope>NUCLEOTIDE SEQUENCE [LARGE SCALE GENOMIC DNA]</scope>
    <source>
        <strain evidence="2 3">GH-19</strain>
    </source>
</reference>
<dbReference type="Proteomes" id="UP001498398">
    <property type="component" value="Unassembled WGS sequence"/>
</dbReference>
<feature type="region of interest" description="Disordered" evidence="1">
    <location>
        <begin position="497"/>
        <end position="525"/>
    </location>
</feature>
<keyword evidence="3" id="KW-1185">Reference proteome</keyword>
<evidence type="ECO:0000313" key="3">
    <source>
        <dbReference type="Proteomes" id="UP001498398"/>
    </source>
</evidence>
<evidence type="ECO:0000313" key="2">
    <source>
        <dbReference type="EMBL" id="KAK7436338.1"/>
    </source>
</evidence>
<protein>
    <submittedName>
        <fullName evidence="2">Uncharacterized protein</fullName>
    </submittedName>
</protein>
<organism evidence="2 3">
    <name type="scientific">Marasmiellus scandens</name>
    <dbReference type="NCBI Taxonomy" id="2682957"/>
    <lineage>
        <taxon>Eukaryota</taxon>
        <taxon>Fungi</taxon>
        <taxon>Dikarya</taxon>
        <taxon>Basidiomycota</taxon>
        <taxon>Agaricomycotina</taxon>
        <taxon>Agaricomycetes</taxon>
        <taxon>Agaricomycetidae</taxon>
        <taxon>Agaricales</taxon>
        <taxon>Marasmiineae</taxon>
        <taxon>Omphalotaceae</taxon>
        <taxon>Marasmiellus</taxon>
    </lineage>
</organism>
<evidence type="ECO:0000256" key="1">
    <source>
        <dbReference type="SAM" id="MobiDB-lite"/>
    </source>
</evidence>